<reference evidence="1" key="1">
    <citation type="journal article" date="2015" name="Nature">
        <title>Complex archaea that bridge the gap between prokaryotes and eukaryotes.</title>
        <authorList>
            <person name="Spang A."/>
            <person name="Saw J.H."/>
            <person name="Jorgensen S.L."/>
            <person name="Zaremba-Niedzwiedzka K."/>
            <person name="Martijn J."/>
            <person name="Lind A.E."/>
            <person name="van Eijk R."/>
            <person name="Schleper C."/>
            <person name="Guy L."/>
            <person name="Ettema T.J."/>
        </authorList>
    </citation>
    <scope>NUCLEOTIDE SEQUENCE</scope>
</reference>
<sequence length="49" mass="5869">MKCTKCNGEMVLAESYKKGRRYWEVYSCRICFSTKRVKSGKVPYNKVRR</sequence>
<organism evidence="1">
    <name type="scientific">marine sediment metagenome</name>
    <dbReference type="NCBI Taxonomy" id="412755"/>
    <lineage>
        <taxon>unclassified sequences</taxon>
        <taxon>metagenomes</taxon>
        <taxon>ecological metagenomes</taxon>
    </lineage>
</organism>
<dbReference type="EMBL" id="LAZR01016875">
    <property type="protein sequence ID" value="KKM02647.1"/>
    <property type="molecule type" value="Genomic_DNA"/>
</dbReference>
<accession>A0A0F9HHM2</accession>
<gene>
    <name evidence="1" type="ORF">LCGC14_1782350</name>
</gene>
<protein>
    <submittedName>
        <fullName evidence="1">Uncharacterized protein</fullName>
    </submittedName>
</protein>
<name>A0A0F9HHM2_9ZZZZ</name>
<dbReference type="AlphaFoldDB" id="A0A0F9HHM2"/>
<comment type="caution">
    <text evidence="1">The sequence shown here is derived from an EMBL/GenBank/DDBJ whole genome shotgun (WGS) entry which is preliminary data.</text>
</comment>
<evidence type="ECO:0000313" key="1">
    <source>
        <dbReference type="EMBL" id="KKM02647.1"/>
    </source>
</evidence>
<proteinExistence type="predicted"/>